<feature type="compositionally biased region" description="Polar residues" evidence="1">
    <location>
        <begin position="144"/>
        <end position="155"/>
    </location>
</feature>
<accession>A0A5C6B598</accession>
<proteinExistence type="predicted"/>
<organism evidence="2 3">
    <name type="scientific">Stieleria varia</name>
    <dbReference type="NCBI Taxonomy" id="2528005"/>
    <lineage>
        <taxon>Bacteria</taxon>
        <taxon>Pseudomonadati</taxon>
        <taxon>Planctomycetota</taxon>
        <taxon>Planctomycetia</taxon>
        <taxon>Pirellulales</taxon>
        <taxon>Pirellulaceae</taxon>
        <taxon>Stieleria</taxon>
    </lineage>
</organism>
<keyword evidence="3" id="KW-1185">Reference proteome</keyword>
<evidence type="ECO:0000313" key="3">
    <source>
        <dbReference type="Proteomes" id="UP000320176"/>
    </source>
</evidence>
<dbReference type="AlphaFoldDB" id="A0A5C6B598"/>
<evidence type="ECO:0000313" key="2">
    <source>
        <dbReference type="EMBL" id="TWU05644.1"/>
    </source>
</evidence>
<reference evidence="2 3" key="1">
    <citation type="submission" date="2019-02" db="EMBL/GenBank/DDBJ databases">
        <title>Deep-cultivation of Planctomycetes and their phenomic and genomic characterization uncovers novel biology.</title>
        <authorList>
            <person name="Wiegand S."/>
            <person name="Jogler M."/>
            <person name="Boedeker C."/>
            <person name="Pinto D."/>
            <person name="Vollmers J."/>
            <person name="Rivas-Marin E."/>
            <person name="Kohn T."/>
            <person name="Peeters S.H."/>
            <person name="Heuer A."/>
            <person name="Rast P."/>
            <person name="Oberbeckmann S."/>
            <person name="Bunk B."/>
            <person name="Jeske O."/>
            <person name="Meyerdierks A."/>
            <person name="Storesund J.E."/>
            <person name="Kallscheuer N."/>
            <person name="Luecker S."/>
            <person name="Lage O.M."/>
            <person name="Pohl T."/>
            <person name="Merkel B.J."/>
            <person name="Hornburger P."/>
            <person name="Mueller R.-W."/>
            <person name="Bruemmer F."/>
            <person name="Labrenz M."/>
            <person name="Spormann A.M."/>
            <person name="Op Den Camp H."/>
            <person name="Overmann J."/>
            <person name="Amann R."/>
            <person name="Jetten M.S.M."/>
            <person name="Mascher T."/>
            <person name="Medema M.H."/>
            <person name="Devos D.P."/>
            <person name="Kaster A.-K."/>
            <person name="Ovreas L."/>
            <person name="Rohde M."/>
            <person name="Galperin M.Y."/>
            <person name="Jogler C."/>
        </authorList>
    </citation>
    <scope>NUCLEOTIDE SEQUENCE [LARGE SCALE GENOMIC DNA]</scope>
    <source>
        <strain evidence="2 3">Pla52n</strain>
    </source>
</reference>
<comment type="caution">
    <text evidence="2">The sequence shown here is derived from an EMBL/GenBank/DDBJ whole genome shotgun (WGS) entry which is preliminary data.</text>
</comment>
<evidence type="ECO:0000256" key="1">
    <source>
        <dbReference type="SAM" id="MobiDB-lite"/>
    </source>
</evidence>
<name>A0A5C6B598_9BACT</name>
<dbReference type="Proteomes" id="UP000320176">
    <property type="component" value="Unassembled WGS sequence"/>
</dbReference>
<sequence>MDWATEPCGNDHQCNDHQRNAGEQRLTMLLHFLSLQIIFPILVREYGKNTRVHLRGHLIWRYSLTDDHLISCGSQDRPWPQNHFLAWDLKMRLASYRLELPDGTFVDVRASTQSGYPDVKVTDVPVGKIAPFSLSNPPKGVGNTRPQVSDLSRTA</sequence>
<gene>
    <name evidence="2" type="ORF">Pla52n_13590</name>
</gene>
<feature type="region of interest" description="Disordered" evidence="1">
    <location>
        <begin position="135"/>
        <end position="155"/>
    </location>
</feature>
<protein>
    <submittedName>
        <fullName evidence="2">Uncharacterized protein</fullName>
    </submittedName>
</protein>
<dbReference type="EMBL" id="SJPN01000002">
    <property type="protein sequence ID" value="TWU05644.1"/>
    <property type="molecule type" value="Genomic_DNA"/>
</dbReference>